<proteinExistence type="predicted"/>
<gene>
    <name evidence="3" type="ORF">OFLC_LOCUS9725</name>
</gene>
<accession>A0A183HQG0</accession>
<dbReference type="EMBL" id="UZAJ01012247">
    <property type="protein sequence ID" value="VDO62815.1"/>
    <property type="molecule type" value="Genomic_DNA"/>
</dbReference>
<dbReference type="PROSITE" id="PS50127">
    <property type="entry name" value="UBC_2"/>
    <property type="match status" value="1"/>
</dbReference>
<evidence type="ECO:0000313" key="4">
    <source>
        <dbReference type="Proteomes" id="UP000267606"/>
    </source>
</evidence>
<name>A0A183HQG0_9BILA</name>
<dbReference type="AlphaFoldDB" id="A0A183HQG0"/>
<evidence type="ECO:0000313" key="5">
    <source>
        <dbReference type="WBParaSite" id="OFLC_0000972101-mRNA-1"/>
    </source>
</evidence>
<sequence>INFLVFNHISAVVYFCHILPVILDYFHPANIQFLRFKQENLSTMNNTSSLMGSQGTSGSCAGAIRALTLELKGLQTSPVEGFTVTANEDNMFVWTVALYGPPGTLYQVNNFNFN</sequence>
<organism evidence="5">
    <name type="scientific">Onchocerca flexuosa</name>
    <dbReference type="NCBI Taxonomy" id="387005"/>
    <lineage>
        <taxon>Eukaryota</taxon>
        <taxon>Metazoa</taxon>
        <taxon>Ecdysozoa</taxon>
        <taxon>Nematoda</taxon>
        <taxon>Chromadorea</taxon>
        <taxon>Rhabditida</taxon>
        <taxon>Spirurina</taxon>
        <taxon>Spiruromorpha</taxon>
        <taxon>Filarioidea</taxon>
        <taxon>Onchocercidae</taxon>
        <taxon>Onchocerca</taxon>
    </lineage>
</organism>
<keyword evidence="1" id="KW-1133">Transmembrane helix</keyword>
<dbReference type="Proteomes" id="UP000267606">
    <property type="component" value="Unassembled WGS sequence"/>
</dbReference>
<feature type="domain" description="UBC core" evidence="2">
    <location>
        <begin position="62"/>
        <end position="114"/>
    </location>
</feature>
<keyword evidence="4" id="KW-1185">Reference proteome</keyword>
<evidence type="ECO:0000259" key="2">
    <source>
        <dbReference type="PROSITE" id="PS50127"/>
    </source>
</evidence>
<dbReference type="Gene3D" id="3.10.110.10">
    <property type="entry name" value="Ubiquitin Conjugating Enzyme"/>
    <property type="match status" value="1"/>
</dbReference>
<dbReference type="WBParaSite" id="OFLC_0000972101-mRNA-1">
    <property type="protein sequence ID" value="OFLC_0000972101-mRNA-1"/>
    <property type="gene ID" value="OFLC_0000972101"/>
</dbReference>
<keyword evidence="1" id="KW-0812">Transmembrane</keyword>
<dbReference type="InterPro" id="IPR000608">
    <property type="entry name" value="UBC"/>
</dbReference>
<feature type="transmembrane region" description="Helical" evidence="1">
    <location>
        <begin position="6"/>
        <end position="26"/>
    </location>
</feature>
<dbReference type="SUPFAM" id="SSF54495">
    <property type="entry name" value="UBC-like"/>
    <property type="match status" value="1"/>
</dbReference>
<dbReference type="STRING" id="387005.A0A183HQG0"/>
<reference evidence="5" key="1">
    <citation type="submission" date="2016-06" db="UniProtKB">
        <authorList>
            <consortium name="WormBaseParasite"/>
        </authorList>
    </citation>
    <scope>IDENTIFICATION</scope>
</reference>
<protein>
    <submittedName>
        <fullName evidence="5">UBIQUITIN_CONJUGAT_2 domain-containing protein</fullName>
    </submittedName>
</protein>
<dbReference type="InterPro" id="IPR016135">
    <property type="entry name" value="UBQ-conjugating_enzyme/RWD"/>
</dbReference>
<keyword evidence="1" id="KW-0472">Membrane</keyword>
<reference evidence="3 4" key="2">
    <citation type="submission" date="2018-11" db="EMBL/GenBank/DDBJ databases">
        <authorList>
            <consortium name="Pathogen Informatics"/>
        </authorList>
    </citation>
    <scope>NUCLEOTIDE SEQUENCE [LARGE SCALE GENOMIC DNA]</scope>
</reference>
<evidence type="ECO:0000256" key="1">
    <source>
        <dbReference type="SAM" id="Phobius"/>
    </source>
</evidence>
<evidence type="ECO:0000313" key="3">
    <source>
        <dbReference type="EMBL" id="VDO62815.1"/>
    </source>
</evidence>